<dbReference type="EMBL" id="KE164201">
    <property type="protein sequence ID" value="EPQ16032.1"/>
    <property type="molecule type" value="Genomic_DNA"/>
</dbReference>
<keyword evidence="8" id="KW-1185">Reference proteome</keyword>
<keyword evidence="2" id="KW-0645">Protease</keyword>
<dbReference type="SUPFAM" id="SSF50494">
    <property type="entry name" value="Trypsin-like serine proteases"/>
    <property type="match status" value="1"/>
</dbReference>
<evidence type="ECO:0000313" key="8">
    <source>
        <dbReference type="Proteomes" id="UP000052978"/>
    </source>
</evidence>
<dbReference type="GO" id="GO:0004252">
    <property type="term" value="F:serine-type endopeptidase activity"/>
    <property type="evidence" value="ECO:0007669"/>
    <property type="project" value="InterPro"/>
</dbReference>
<dbReference type="AlphaFoldDB" id="S7Q5F3"/>
<evidence type="ECO:0000259" key="6">
    <source>
        <dbReference type="PROSITE" id="PS50240"/>
    </source>
</evidence>
<dbReference type="Proteomes" id="UP000052978">
    <property type="component" value="Unassembled WGS sequence"/>
</dbReference>
<evidence type="ECO:0000256" key="1">
    <source>
        <dbReference type="ARBA" id="ARBA00009228"/>
    </source>
</evidence>
<dbReference type="PROSITE" id="PS50240">
    <property type="entry name" value="TRYPSIN_DOM"/>
    <property type="match status" value="1"/>
</dbReference>
<feature type="domain" description="Peptidase S1" evidence="6">
    <location>
        <begin position="1"/>
        <end position="145"/>
    </location>
</feature>
<evidence type="ECO:0000256" key="5">
    <source>
        <dbReference type="ARBA" id="ARBA00023157"/>
    </source>
</evidence>
<gene>
    <name evidence="7" type="ORF">D623_10017710</name>
</gene>
<dbReference type="GO" id="GO:0006508">
    <property type="term" value="P:proteolysis"/>
    <property type="evidence" value="ECO:0007669"/>
    <property type="project" value="UniProtKB-KW"/>
</dbReference>
<dbReference type="GO" id="GO:0030141">
    <property type="term" value="C:secretory granule"/>
    <property type="evidence" value="ECO:0007669"/>
    <property type="project" value="TreeGrafter"/>
</dbReference>
<keyword evidence="3" id="KW-0378">Hydrolase</keyword>
<dbReference type="PANTHER" id="PTHR24271:SF59">
    <property type="entry name" value="KALLIKREIN-5"/>
    <property type="match status" value="1"/>
</dbReference>
<protein>
    <submittedName>
        <fullName evidence="7">Kallikrein-5</fullName>
    </submittedName>
</protein>
<keyword evidence="5" id="KW-1015">Disulfide bond</keyword>
<sequence length="148" mass="16543">MYEQGQQLLRGVKSIPHPGFSHPGHTNDLMLIKLNRKVMETQNIKPINISSHLNFPKVLQCLNITVLNHERCQEAYPHQIDKTMFCAGDESGRDSCQGDSGGPVVCNGTLQGLVSWGDYPCAQPDKPGVYTNLCMFTKWIRDTIRANS</sequence>
<dbReference type="PANTHER" id="PTHR24271">
    <property type="entry name" value="KALLIKREIN-RELATED"/>
    <property type="match status" value="1"/>
</dbReference>
<dbReference type="Pfam" id="PF00089">
    <property type="entry name" value="Trypsin"/>
    <property type="match status" value="1"/>
</dbReference>
<dbReference type="InterPro" id="IPR043504">
    <property type="entry name" value="Peptidase_S1_PA_chymotrypsin"/>
</dbReference>
<evidence type="ECO:0000256" key="2">
    <source>
        <dbReference type="ARBA" id="ARBA00022670"/>
    </source>
</evidence>
<dbReference type="CDD" id="cd00190">
    <property type="entry name" value="Tryp_SPc"/>
    <property type="match status" value="1"/>
</dbReference>
<dbReference type="InterPro" id="IPR009003">
    <property type="entry name" value="Peptidase_S1_PA"/>
</dbReference>
<dbReference type="GO" id="GO:0097186">
    <property type="term" value="P:amelogenesis"/>
    <property type="evidence" value="ECO:0007669"/>
    <property type="project" value="TreeGrafter"/>
</dbReference>
<evidence type="ECO:0000256" key="3">
    <source>
        <dbReference type="ARBA" id="ARBA00022801"/>
    </source>
</evidence>
<name>S7Q5F3_MYOBR</name>
<reference evidence="7 8" key="1">
    <citation type="journal article" date="2013" name="Nat. Commun.">
        <title>Genome analysis reveals insights into physiology and longevity of the Brandt's bat Myotis brandtii.</title>
        <authorList>
            <person name="Seim I."/>
            <person name="Fang X."/>
            <person name="Xiong Z."/>
            <person name="Lobanov A.V."/>
            <person name="Huang Z."/>
            <person name="Ma S."/>
            <person name="Feng Y."/>
            <person name="Turanov A.A."/>
            <person name="Zhu Y."/>
            <person name="Lenz T.L."/>
            <person name="Gerashchenko M.V."/>
            <person name="Fan D."/>
            <person name="Hee Yim S."/>
            <person name="Yao X."/>
            <person name="Jordan D."/>
            <person name="Xiong Y."/>
            <person name="Ma Y."/>
            <person name="Lyapunov A.N."/>
            <person name="Chen G."/>
            <person name="Kulakova O.I."/>
            <person name="Sun Y."/>
            <person name="Lee S.G."/>
            <person name="Bronson R.T."/>
            <person name="Moskalev A.A."/>
            <person name="Sunyaev S.R."/>
            <person name="Zhang G."/>
            <person name="Krogh A."/>
            <person name="Wang J."/>
            <person name="Gladyshev V.N."/>
        </authorList>
    </citation>
    <scope>NUCLEOTIDE SEQUENCE [LARGE SCALE GENOMIC DNA]</scope>
</reference>
<accession>S7Q5F3</accession>
<organism evidence="7 8">
    <name type="scientific">Myotis brandtii</name>
    <name type="common">Brandt's bat</name>
    <dbReference type="NCBI Taxonomy" id="109478"/>
    <lineage>
        <taxon>Eukaryota</taxon>
        <taxon>Metazoa</taxon>
        <taxon>Chordata</taxon>
        <taxon>Craniata</taxon>
        <taxon>Vertebrata</taxon>
        <taxon>Euteleostomi</taxon>
        <taxon>Mammalia</taxon>
        <taxon>Eutheria</taxon>
        <taxon>Laurasiatheria</taxon>
        <taxon>Chiroptera</taxon>
        <taxon>Yangochiroptera</taxon>
        <taxon>Vespertilionidae</taxon>
        <taxon>Myotis</taxon>
    </lineage>
</organism>
<evidence type="ECO:0000256" key="4">
    <source>
        <dbReference type="ARBA" id="ARBA00022825"/>
    </source>
</evidence>
<evidence type="ECO:0000313" key="7">
    <source>
        <dbReference type="EMBL" id="EPQ16032.1"/>
    </source>
</evidence>
<keyword evidence="4" id="KW-0720">Serine protease</keyword>
<dbReference type="PROSITE" id="PS00135">
    <property type="entry name" value="TRYPSIN_SER"/>
    <property type="match status" value="1"/>
</dbReference>
<comment type="similarity">
    <text evidence="1">Belongs to the peptidase S1 family. Snake venom subfamily.</text>
</comment>
<dbReference type="Gene3D" id="2.40.10.10">
    <property type="entry name" value="Trypsin-like serine proteases"/>
    <property type="match status" value="2"/>
</dbReference>
<dbReference type="PRINTS" id="PR00722">
    <property type="entry name" value="CHYMOTRYPSIN"/>
</dbReference>
<dbReference type="InterPro" id="IPR001314">
    <property type="entry name" value="Peptidase_S1A"/>
</dbReference>
<dbReference type="InterPro" id="IPR033116">
    <property type="entry name" value="TRYPSIN_SER"/>
</dbReference>
<dbReference type="GO" id="GO:0022617">
    <property type="term" value="P:extracellular matrix disassembly"/>
    <property type="evidence" value="ECO:0007669"/>
    <property type="project" value="TreeGrafter"/>
</dbReference>
<proteinExistence type="inferred from homology"/>
<dbReference type="FunFam" id="2.40.10.10:FF:000010">
    <property type="entry name" value="Kallikrein related peptidase 11"/>
    <property type="match status" value="1"/>
</dbReference>
<dbReference type="SMART" id="SM00020">
    <property type="entry name" value="Tryp_SPc"/>
    <property type="match status" value="1"/>
</dbReference>
<dbReference type="InterPro" id="IPR001254">
    <property type="entry name" value="Trypsin_dom"/>
</dbReference>